<dbReference type="Proteomes" id="UP001187315">
    <property type="component" value="Unassembled WGS sequence"/>
</dbReference>
<keyword evidence="2" id="KW-0472">Membrane</keyword>
<feature type="transmembrane region" description="Helical" evidence="2">
    <location>
        <begin position="128"/>
        <end position="149"/>
    </location>
</feature>
<sequence length="152" mass="17087">MANQLKRCSPRRLHPAKSRTIQNQAPHRSTTKLRADNGSCFCTLCGREPLPPQRITPKLQPTIHAGANTTNPSQPDAGIHASQRRIPADTPQVVTSGRFALSAVWPVGPGHWWMSPDKSRCDLSLFPVLYFLFFFFLSELHKILSLIIIHRI</sequence>
<feature type="compositionally biased region" description="Basic residues" evidence="1">
    <location>
        <begin position="8"/>
        <end position="17"/>
    </location>
</feature>
<name>A0AA88NWX9_TACVA</name>
<keyword evidence="4" id="KW-1185">Reference proteome</keyword>
<feature type="compositionally biased region" description="Polar residues" evidence="1">
    <location>
        <begin position="19"/>
        <end position="28"/>
    </location>
</feature>
<evidence type="ECO:0000256" key="1">
    <source>
        <dbReference type="SAM" id="MobiDB-lite"/>
    </source>
</evidence>
<accession>A0AA88NWX9</accession>
<evidence type="ECO:0000313" key="4">
    <source>
        <dbReference type="Proteomes" id="UP001187315"/>
    </source>
</evidence>
<keyword evidence="2" id="KW-0812">Transmembrane</keyword>
<reference evidence="3" key="1">
    <citation type="submission" date="2023-08" db="EMBL/GenBank/DDBJ databases">
        <title>Pelteobagrus vachellii genome.</title>
        <authorList>
            <person name="Liu H."/>
        </authorList>
    </citation>
    <scope>NUCLEOTIDE SEQUENCE</scope>
    <source>
        <strain evidence="3">PRFRI_2022a</strain>
        <tissue evidence="3">Muscle</tissue>
    </source>
</reference>
<evidence type="ECO:0000256" key="2">
    <source>
        <dbReference type="SAM" id="Phobius"/>
    </source>
</evidence>
<organism evidence="3 4">
    <name type="scientific">Tachysurus vachellii</name>
    <name type="common">Darkbarbel catfish</name>
    <name type="synonym">Pelteobagrus vachellii</name>
    <dbReference type="NCBI Taxonomy" id="175792"/>
    <lineage>
        <taxon>Eukaryota</taxon>
        <taxon>Metazoa</taxon>
        <taxon>Chordata</taxon>
        <taxon>Craniata</taxon>
        <taxon>Vertebrata</taxon>
        <taxon>Euteleostomi</taxon>
        <taxon>Actinopterygii</taxon>
        <taxon>Neopterygii</taxon>
        <taxon>Teleostei</taxon>
        <taxon>Ostariophysi</taxon>
        <taxon>Siluriformes</taxon>
        <taxon>Bagridae</taxon>
        <taxon>Tachysurus</taxon>
    </lineage>
</organism>
<feature type="region of interest" description="Disordered" evidence="1">
    <location>
        <begin position="1"/>
        <end position="32"/>
    </location>
</feature>
<keyword evidence="2" id="KW-1133">Transmembrane helix</keyword>
<proteinExistence type="predicted"/>
<dbReference type="EMBL" id="JAVHJS010000001">
    <property type="protein sequence ID" value="KAK2868166.1"/>
    <property type="molecule type" value="Genomic_DNA"/>
</dbReference>
<comment type="caution">
    <text evidence="3">The sequence shown here is derived from an EMBL/GenBank/DDBJ whole genome shotgun (WGS) entry which is preliminary data.</text>
</comment>
<gene>
    <name evidence="3" type="ORF">Q7C36_000037</name>
</gene>
<evidence type="ECO:0000313" key="3">
    <source>
        <dbReference type="EMBL" id="KAK2868166.1"/>
    </source>
</evidence>
<protein>
    <submittedName>
        <fullName evidence="3">Uncharacterized protein</fullName>
    </submittedName>
</protein>
<dbReference type="AlphaFoldDB" id="A0AA88NWX9"/>